<proteinExistence type="predicted"/>
<protein>
    <recommendedName>
        <fullName evidence="4">Lipoprotein</fullName>
    </recommendedName>
</protein>
<evidence type="ECO:0008006" key="4">
    <source>
        <dbReference type="Google" id="ProtNLM"/>
    </source>
</evidence>
<evidence type="ECO:0000313" key="3">
    <source>
        <dbReference type="Proteomes" id="UP000189337"/>
    </source>
</evidence>
<name>A0AB73ME13_9LEPT</name>
<feature type="transmembrane region" description="Helical" evidence="1">
    <location>
        <begin position="12"/>
        <end position="35"/>
    </location>
</feature>
<organism evidence="2 3">
    <name type="scientific">Leptospira santarosai</name>
    <dbReference type="NCBI Taxonomy" id="28183"/>
    <lineage>
        <taxon>Bacteria</taxon>
        <taxon>Pseudomonadati</taxon>
        <taxon>Spirochaetota</taxon>
        <taxon>Spirochaetia</taxon>
        <taxon>Leptospirales</taxon>
        <taxon>Leptospiraceae</taxon>
        <taxon>Leptospira</taxon>
    </lineage>
</organism>
<sequence>MYRFFVDIHSYIYFSFHFSSFCWFSCFVGVQNLHLTHGFQAQKGRHFVLCNYTKLFIFKIHLRRSEFFNKTVIASKPHLFT</sequence>
<reference evidence="2 3" key="1">
    <citation type="submission" date="2017-01" db="EMBL/GenBank/DDBJ databases">
        <title>Comparative genomic analysis of Brazilian Leptospira santarosai.</title>
        <authorList>
            <person name="Moreno L.Z."/>
            <person name="Miraglia F."/>
            <person name="Kremer F.S."/>
            <person name="Eslabao M.R."/>
            <person name="Lilenbaum W."/>
            <person name="Dellagostin O.A."/>
            <person name="Moreno A.M."/>
        </authorList>
    </citation>
    <scope>NUCLEOTIDE SEQUENCE [LARGE SCALE GENOMIC DNA]</scope>
    <source>
        <strain evidence="2 3">M52/8-19</strain>
    </source>
</reference>
<dbReference type="EMBL" id="MTSU01000015">
    <property type="protein sequence ID" value="ONF91989.1"/>
    <property type="molecule type" value="Genomic_DNA"/>
</dbReference>
<dbReference type="AlphaFoldDB" id="A0AB73ME13"/>
<evidence type="ECO:0000256" key="1">
    <source>
        <dbReference type="SAM" id="Phobius"/>
    </source>
</evidence>
<comment type="caution">
    <text evidence="2">The sequence shown here is derived from an EMBL/GenBank/DDBJ whole genome shotgun (WGS) entry which is preliminary data.</text>
</comment>
<accession>A0AB73ME13</accession>
<gene>
    <name evidence="2" type="ORF">BWD14_14840</name>
</gene>
<keyword evidence="1" id="KW-1133">Transmembrane helix</keyword>
<keyword evidence="1" id="KW-0812">Transmembrane</keyword>
<dbReference type="Proteomes" id="UP000189337">
    <property type="component" value="Unassembled WGS sequence"/>
</dbReference>
<evidence type="ECO:0000313" key="2">
    <source>
        <dbReference type="EMBL" id="ONF91989.1"/>
    </source>
</evidence>
<keyword evidence="1" id="KW-0472">Membrane</keyword>